<feature type="transmembrane region" description="Helical" evidence="8">
    <location>
        <begin position="348"/>
        <end position="366"/>
    </location>
</feature>
<keyword evidence="3" id="KW-0808">Transferase</keyword>
<protein>
    <submittedName>
        <fullName evidence="9">Glycosyltransferase family 87 protein</fullName>
    </submittedName>
</protein>
<evidence type="ECO:0000313" key="10">
    <source>
        <dbReference type="Proteomes" id="UP001499951"/>
    </source>
</evidence>
<feature type="transmembrane region" description="Helical" evidence="8">
    <location>
        <begin position="93"/>
        <end position="113"/>
    </location>
</feature>
<dbReference type="Pfam" id="PF09594">
    <property type="entry name" value="GT87"/>
    <property type="match status" value="1"/>
</dbReference>
<evidence type="ECO:0000256" key="5">
    <source>
        <dbReference type="ARBA" id="ARBA00022989"/>
    </source>
</evidence>
<keyword evidence="4 8" id="KW-0812">Transmembrane</keyword>
<comment type="similarity">
    <text evidence="7">Belongs to the glycosyltransferase 87 family.</text>
</comment>
<organism evidence="9 10">
    <name type="scientific">Rhizomicrobium electricum</name>
    <dbReference type="NCBI Taxonomy" id="480070"/>
    <lineage>
        <taxon>Bacteria</taxon>
        <taxon>Pseudomonadati</taxon>
        <taxon>Pseudomonadota</taxon>
        <taxon>Alphaproteobacteria</taxon>
        <taxon>Micropepsales</taxon>
        <taxon>Micropepsaceae</taxon>
        <taxon>Rhizomicrobium</taxon>
    </lineage>
</organism>
<proteinExistence type="inferred from homology"/>
<evidence type="ECO:0000256" key="1">
    <source>
        <dbReference type="ARBA" id="ARBA00004651"/>
    </source>
</evidence>
<feature type="transmembrane region" description="Helical" evidence="8">
    <location>
        <begin position="162"/>
        <end position="187"/>
    </location>
</feature>
<sequence>MGALATLAFAIAFYRATDWTAQFPRDATTLAAGRDFLNFWMVGRAAYAPDPGRYYDPATYNRALTGTVGQGYPPQSWSYPPTLLIAAAPFGLLPYRLALALWTLLGGAALFAAARQILRDRGSAVFVFAAPAALFALMSGQWSFFTTALLFGGLALLEKRPVVAGILFGLLSLKPQVALLVPVLLIAGRHWRTLASAAATAAALAGLTVALYGIEVWRDYIAIGIPAQNTVLVHTEILATQAMPTVFMNLHRIGFGYGAAMAVQIAVALAAAVCVYRMWRRPGDPAVKTTQFLAASVAATPYLMPYDTLPLALAGLWLLQRNLADNRGDLLVKLAWWLPFVQMALGRYSIPGAALIAPALMLWAMLRQNAMDVKQTAFRQQHP</sequence>
<accession>A0ABN1EXT8</accession>
<feature type="transmembrane region" description="Helical" evidence="8">
    <location>
        <begin position="194"/>
        <end position="214"/>
    </location>
</feature>
<keyword evidence="2" id="KW-1003">Cell membrane</keyword>
<reference evidence="9 10" key="1">
    <citation type="journal article" date="2019" name="Int. J. Syst. Evol. Microbiol.">
        <title>The Global Catalogue of Microorganisms (GCM) 10K type strain sequencing project: providing services to taxonomists for standard genome sequencing and annotation.</title>
        <authorList>
            <consortium name="The Broad Institute Genomics Platform"/>
            <consortium name="The Broad Institute Genome Sequencing Center for Infectious Disease"/>
            <person name="Wu L."/>
            <person name="Ma J."/>
        </authorList>
    </citation>
    <scope>NUCLEOTIDE SEQUENCE [LARGE SCALE GENOMIC DNA]</scope>
    <source>
        <strain evidence="9 10">JCM 15089</strain>
    </source>
</reference>
<evidence type="ECO:0000256" key="4">
    <source>
        <dbReference type="ARBA" id="ARBA00022692"/>
    </source>
</evidence>
<gene>
    <name evidence="9" type="ORF">GCM10008942_27660</name>
</gene>
<keyword evidence="6 8" id="KW-0472">Membrane</keyword>
<dbReference type="Proteomes" id="UP001499951">
    <property type="component" value="Unassembled WGS sequence"/>
</dbReference>
<feature type="transmembrane region" description="Helical" evidence="8">
    <location>
        <begin position="255"/>
        <end position="279"/>
    </location>
</feature>
<comment type="subcellular location">
    <subcellularLocation>
        <location evidence="1">Cell membrane</location>
        <topology evidence="1">Multi-pass membrane protein</topology>
    </subcellularLocation>
</comment>
<evidence type="ECO:0000256" key="2">
    <source>
        <dbReference type="ARBA" id="ARBA00022475"/>
    </source>
</evidence>
<feature type="transmembrane region" description="Helical" evidence="8">
    <location>
        <begin position="125"/>
        <end position="156"/>
    </location>
</feature>
<keyword evidence="10" id="KW-1185">Reference proteome</keyword>
<evidence type="ECO:0000256" key="8">
    <source>
        <dbReference type="SAM" id="Phobius"/>
    </source>
</evidence>
<feature type="transmembrane region" description="Helical" evidence="8">
    <location>
        <begin position="291"/>
        <end position="319"/>
    </location>
</feature>
<evidence type="ECO:0000313" key="9">
    <source>
        <dbReference type="EMBL" id="GAA0577261.1"/>
    </source>
</evidence>
<dbReference type="EMBL" id="BAAADD010000007">
    <property type="protein sequence ID" value="GAA0577261.1"/>
    <property type="molecule type" value="Genomic_DNA"/>
</dbReference>
<dbReference type="InterPro" id="IPR018584">
    <property type="entry name" value="GT87"/>
</dbReference>
<evidence type="ECO:0000256" key="7">
    <source>
        <dbReference type="ARBA" id="ARBA00024033"/>
    </source>
</evidence>
<name>A0ABN1EXT8_9PROT</name>
<evidence type="ECO:0000256" key="6">
    <source>
        <dbReference type="ARBA" id="ARBA00023136"/>
    </source>
</evidence>
<keyword evidence="5 8" id="KW-1133">Transmembrane helix</keyword>
<comment type="caution">
    <text evidence="9">The sequence shown here is derived from an EMBL/GenBank/DDBJ whole genome shotgun (WGS) entry which is preliminary data.</text>
</comment>
<evidence type="ECO:0000256" key="3">
    <source>
        <dbReference type="ARBA" id="ARBA00022679"/>
    </source>
</evidence>